<evidence type="ECO:0000313" key="3">
    <source>
        <dbReference type="Proteomes" id="UP000261580"/>
    </source>
</evidence>
<proteinExistence type="predicted"/>
<organism evidence="2 3">
    <name type="scientific">Neolamprologus brichardi</name>
    <name type="common">Fairy cichlid</name>
    <name type="synonym">Lamprologus brichardi</name>
    <dbReference type="NCBI Taxonomy" id="32507"/>
    <lineage>
        <taxon>Eukaryota</taxon>
        <taxon>Metazoa</taxon>
        <taxon>Chordata</taxon>
        <taxon>Craniata</taxon>
        <taxon>Vertebrata</taxon>
        <taxon>Euteleostomi</taxon>
        <taxon>Actinopterygii</taxon>
        <taxon>Neopterygii</taxon>
        <taxon>Teleostei</taxon>
        <taxon>Neoteleostei</taxon>
        <taxon>Acanthomorphata</taxon>
        <taxon>Ovalentaria</taxon>
        <taxon>Cichlomorphae</taxon>
        <taxon>Cichliformes</taxon>
        <taxon>Cichlidae</taxon>
        <taxon>African cichlids</taxon>
        <taxon>Pseudocrenilabrinae</taxon>
        <taxon>Lamprologini</taxon>
        <taxon>Neolamprologus</taxon>
    </lineage>
</organism>
<sequence length="110" mass="12536">ASAMAAPSFPSDHTYITQKHHMGKTGDSLYWIIPLAIVLLALIVAVIVFFLCKKYRKLRHSIIKAQRTYNKIGKYCFATKLPKKLHSTLNYLENNVSPSCKTPEVMHFVK</sequence>
<dbReference type="Proteomes" id="UP000261580">
    <property type="component" value="Unassembled WGS sequence"/>
</dbReference>
<dbReference type="Ensembl" id="ENSNBRT00000019039.1">
    <property type="protein sequence ID" value="ENSNBRP00000018548.1"/>
    <property type="gene ID" value="ENSNBRG00000014302.1"/>
</dbReference>
<dbReference type="AlphaFoldDB" id="A0A3Q4HDZ3"/>
<reference evidence="2" key="2">
    <citation type="submission" date="2025-09" db="UniProtKB">
        <authorList>
            <consortium name="Ensembl"/>
        </authorList>
    </citation>
    <scope>IDENTIFICATION</scope>
</reference>
<name>A0A3Q4HDZ3_NEOBR</name>
<evidence type="ECO:0000256" key="1">
    <source>
        <dbReference type="SAM" id="Phobius"/>
    </source>
</evidence>
<accession>A0A3Q4HDZ3</accession>
<protein>
    <submittedName>
        <fullName evidence="2">Uncharacterized protein</fullName>
    </submittedName>
</protein>
<keyword evidence="1" id="KW-1133">Transmembrane helix</keyword>
<dbReference type="Bgee" id="ENSNBRG00000014302">
    <property type="expression patterns" value="Expressed in mesonephros and 2 other cell types or tissues"/>
</dbReference>
<keyword evidence="1" id="KW-0812">Transmembrane</keyword>
<evidence type="ECO:0000313" key="2">
    <source>
        <dbReference type="Ensembl" id="ENSNBRP00000018548.1"/>
    </source>
</evidence>
<feature type="transmembrane region" description="Helical" evidence="1">
    <location>
        <begin position="29"/>
        <end position="52"/>
    </location>
</feature>
<reference evidence="2" key="1">
    <citation type="submission" date="2025-08" db="UniProtKB">
        <authorList>
            <consortium name="Ensembl"/>
        </authorList>
    </citation>
    <scope>IDENTIFICATION</scope>
</reference>
<keyword evidence="3" id="KW-1185">Reference proteome</keyword>
<keyword evidence="1" id="KW-0472">Membrane</keyword>